<keyword evidence="1" id="KW-0378">Hydrolase</keyword>
<dbReference type="OrthoDB" id="445107at2"/>
<name>B4VLJ2_9CYAN</name>
<dbReference type="InterPro" id="IPR012765">
    <property type="entry name" value="GGPPase"/>
</dbReference>
<reference evidence="1 2" key="1">
    <citation type="submission" date="2008-07" db="EMBL/GenBank/DDBJ databases">
        <authorList>
            <person name="Tandeau de Marsac N."/>
            <person name="Ferriera S."/>
            <person name="Johnson J."/>
            <person name="Kravitz S."/>
            <person name="Beeson K."/>
            <person name="Sutton G."/>
            <person name="Rogers Y.-H."/>
            <person name="Friedman R."/>
            <person name="Frazier M."/>
            <person name="Venter J.C."/>
        </authorList>
    </citation>
    <scope>NUCLEOTIDE SEQUENCE [LARGE SCALE GENOMIC DNA]</scope>
    <source>
        <strain evidence="1 2">PCC 7420</strain>
    </source>
</reference>
<gene>
    <name evidence="1" type="ORF">MC7420_420</name>
</gene>
<protein>
    <submittedName>
        <fullName evidence="1">Glucosylglycerol 3-phosphatase</fullName>
        <ecNumber evidence="1">3.1.3.69</ecNumber>
    </submittedName>
</protein>
<sequence length="433" mass="48397">MSVSPQLLPHEHTLSLKTEVLADVLINVENILIIQDLDGVCMGLVKDPLTRVIDRNYVKATQAFEGHFYVLTNGEHIGERGVNGIIERAFGNPAEVKAKGLYLPGLAGGGVQWQDRQGNVSHPGVSEAELEFLAEVPPTIKRRLRRFFEQKSTAAEIENLEECIQASVLENKASPSANLNTFYDQLREYPQIYMDLQKDMQNLMQELLQEAQIKGLGDSFFVHYAPNLGRDLNGQELLRPAQAQDSGTTDFQFMLQGAIKEAGVLGLLNRYYFQRTGSYPLGEDFNVRQAPKTLEELLALVKANFDPKDMPLMIGVGDTVNSSVEDIQGRVTVRRGGSDRNFLQLIQNIGQELNTGNIIVYIDSSQGEVKNRKPVKIGQHETSGDEIVVLEGPGDVRDVDEPLTLNFVFHKGHQQYSQFFQKAAREREASDQR</sequence>
<dbReference type="EMBL" id="DS989844">
    <property type="protein sequence ID" value="EDX77283.1"/>
    <property type="molecule type" value="Genomic_DNA"/>
</dbReference>
<dbReference type="EC" id="3.1.3.69" evidence="1"/>
<evidence type="ECO:0000313" key="2">
    <source>
        <dbReference type="Proteomes" id="UP000003835"/>
    </source>
</evidence>
<dbReference type="AlphaFoldDB" id="B4VLJ2"/>
<dbReference type="PIRSF" id="PIRSF020945">
    <property type="entry name" value="GGPPase"/>
    <property type="match status" value="1"/>
</dbReference>
<evidence type="ECO:0000313" key="1">
    <source>
        <dbReference type="EMBL" id="EDX77283.1"/>
    </source>
</evidence>
<dbReference type="Pfam" id="PF09506">
    <property type="entry name" value="Salt_tol_Pase"/>
    <property type="match status" value="1"/>
</dbReference>
<keyword evidence="2" id="KW-1185">Reference proteome</keyword>
<dbReference type="RefSeq" id="WP_006099397.1">
    <property type="nucleotide sequence ID" value="NZ_DS989844.1"/>
</dbReference>
<dbReference type="HOGENOM" id="CLU_677803_0_0_3"/>
<dbReference type="eggNOG" id="ENOG502Z8T5">
    <property type="taxonomic scope" value="Bacteria"/>
</dbReference>
<organism evidence="1 2">
    <name type="scientific">Coleofasciculus chthonoplastes PCC 7420</name>
    <dbReference type="NCBI Taxonomy" id="118168"/>
    <lineage>
        <taxon>Bacteria</taxon>
        <taxon>Bacillati</taxon>
        <taxon>Cyanobacteriota</taxon>
        <taxon>Cyanophyceae</taxon>
        <taxon>Coleofasciculales</taxon>
        <taxon>Coleofasciculaceae</taxon>
        <taxon>Coleofasciculus</taxon>
    </lineage>
</organism>
<accession>B4VLJ2</accession>
<dbReference type="Proteomes" id="UP000003835">
    <property type="component" value="Unassembled WGS sequence"/>
</dbReference>
<dbReference type="NCBIfam" id="TIGR02399">
    <property type="entry name" value="salt_tol_Pase"/>
    <property type="match status" value="1"/>
</dbReference>
<dbReference type="STRING" id="118168.MC7420_420"/>
<proteinExistence type="predicted"/>
<dbReference type="GO" id="GO:0050530">
    <property type="term" value="F:glucosylglycerol 3-phosphatase activity"/>
    <property type="evidence" value="ECO:0007669"/>
    <property type="project" value="UniProtKB-EC"/>
</dbReference>